<proteinExistence type="predicted"/>
<protein>
    <submittedName>
        <fullName evidence="3">PD-(D/E)XK nuclease family protein</fullName>
    </submittedName>
</protein>
<gene>
    <name evidence="3" type="ORF">Azoinq_11750</name>
</gene>
<dbReference type="EMBL" id="CP064782">
    <property type="protein sequence ID" value="QWT50545.1"/>
    <property type="molecule type" value="Genomic_DNA"/>
</dbReference>
<evidence type="ECO:0000313" key="4">
    <source>
        <dbReference type="Proteomes" id="UP000683428"/>
    </source>
</evidence>
<accession>A0A975SQA6</accession>
<dbReference type="AlphaFoldDB" id="A0A975SQA6"/>
<feature type="domain" description="PD-(D/E)XK endonuclease-like" evidence="2">
    <location>
        <begin position="673"/>
        <end position="925"/>
    </location>
</feature>
<dbReference type="InterPro" id="IPR038726">
    <property type="entry name" value="PDDEXK_AddAB-type"/>
</dbReference>
<reference evidence="3" key="1">
    <citation type="submission" date="2020-11" db="EMBL/GenBank/DDBJ databases">
        <title>Azospira inquinata sp. nov.</title>
        <authorList>
            <person name="Moe W.M."/>
            <person name="Mikes M.C."/>
        </authorList>
    </citation>
    <scope>NUCLEOTIDE SEQUENCE</scope>
    <source>
        <strain evidence="3">Azo-3</strain>
    </source>
</reference>
<sequence length="929" mass="101421">MALDGGEDFLAAVSRAVLDFIGGGPDLSRLRLVVPGLPLASQLRRELGRTWGLRAPTGVPLLLPPCDTLARWAAGVALTPAPLPPAERLVLLRDALAERGWFEAGSLWGISEEMAGLFDELTTHGVTLPEDEGDFLAQLEGAYALRASQPLAFEARVVHELWRALAGLGRPDAPAAHALRLATLAKQGTVPLVAVLDGPPADLIPAERAFYHAYGERQPVLLLYPRPRDLSPAQPPLARLLAAAWPRNGAAPEDGDTPLGERGQALAGALAASPLAGRLELQATQGREQEARAAAATVLALLAEGRQHIALIAQDRLVARRVRALLERRQILVADETGWKLSTSRSGATLDALLETVAGGVYHRDLLDLLKSPHLFGDLEDKARKGAVFALEQAIRRAGAKSGLAAMERALEQARQRLIRDGAGGAGTEDRRQALDLAGSLLQRLGQALVLLGDGETTLSAWIDRLERALTLLDARGRLARDTAGQVILSLLEQRRDELADTGSRFPFGVWRDWLNRELEGETFRDRSISSPLVMTHLAAARLRPFDAAVILGGDGDTLRPTEPSAAFFNQGVRRELGLPTREAARERLRLDLALLLQTVPRVVVTWQRERDGEACLLAPELDRLSALHRFAWGDDLQRPPRRLADPPESPEARPGPTTRPAPCLAPDAVPLRLSVSAYASLVACPYRFFARHVLALGELDEVSEEMEKRDYGELVHGVLERFHAQYPVLAQIDDEEALAALQRLTEESFRGAVGENYLSLGWRLRWEKHWQAYLDWQRAWEGEGWRWQQAEQTVSCQLPLPDGASLEFHGRIDRRDAQADAPDCLALLDYKTRSRAALRQGLGEDVQLASYAVLVGEKARQAAYVALDDSKVEAVTAAEDLQGAAAANRERLIHSVAALRQGAPLPAHGADRVCAFCEMAGLCRREYC</sequence>
<name>A0A975SQA6_9RHOO</name>
<dbReference type="Pfam" id="PF12705">
    <property type="entry name" value="PDDEXK_1"/>
    <property type="match status" value="1"/>
</dbReference>
<dbReference type="Proteomes" id="UP000683428">
    <property type="component" value="Chromosome"/>
</dbReference>
<dbReference type="KEGG" id="aiq:Azoinq_11750"/>
<evidence type="ECO:0000259" key="2">
    <source>
        <dbReference type="Pfam" id="PF12705"/>
    </source>
</evidence>
<evidence type="ECO:0000313" key="3">
    <source>
        <dbReference type="EMBL" id="QWT50545.1"/>
    </source>
</evidence>
<evidence type="ECO:0000256" key="1">
    <source>
        <dbReference type="SAM" id="MobiDB-lite"/>
    </source>
</evidence>
<keyword evidence="4" id="KW-1185">Reference proteome</keyword>
<organism evidence="3 4">
    <name type="scientific">Azospira inquinata</name>
    <dbReference type="NCBI Taxonomy" id="2785627"/>
    <lineage>
        <taxon>Bacteria</taxon>
        <taxon>Pseudomonadati</taxon>
        <taxon>Pseudomonadota</taxon>
        <taxon>Betaproteobacteria</taxon>
        <taxon>Rhodocyclales</taxon>
        <taxon>Rhodocyclaceae</taxon>
        <taxon>Azospira</taxon>
    </lineage>
</organism>
<feature type="region of interest" description="Disordered" evidence="1">
    <location>
        <begin position="639"/>
        <end position="663"/>
    </location>
</feature>